<dbReference type="GO" id="GO:0005737">
    <property type="term" value="C:cytoplasm"/>
    <property type="evidence" value="ECO:0007669"/>
    <property type="project" value="UniProtKB-SubCell"/>
</dbReference>
<evidence type="ECO:0000256" key="14">
    <source>
        <dbReference type="PROSITE-ProRule" id="PRU10141"/>
    </source>
</evidence>
<keyword evidence="13" id="KW-0440">LIM domain</keyword>
<dbReference type="Pfam" id="PF00595">
    <property type="entry name" value="PDZ"/>
    <property type="match status" value="1"/>
</dbReference>
<dbReference type="GO" id="GO:0005524">
    <property type="term" value="F:ATP binding"/>
    <property type="evidence" value="ECO:0007669"/>
    <property type="project" value="UniProtKB-UniRule"/>
</dbReference>
<evidence type="ECO:0000256" key="6">
    <source>
        <dbReference type="ARBA" id="ARBA00022679"/>
    </source>
</evidence>
<dbReference type="AlphaFoldDB" id="A0A8S3Q398"/>
<keyword evidence="10" id="KW-0418">Kinase</keyword>
<evidence type="ECO:0000256" key="11">
    <source>
        <dbReference type="ARBA" id="ARBA00022833"/>
    </source>
</evidence>
<comment type="similarity">
    <text evidence="2">Belongs to the protein kinase superfamily. TKL Ser/Thr protein kinase family.</text>
</comment>
<dbReference type="OrthoDB" id="20134at2759"/>
<keyword evidence="4" id="KW-0963">Cytoplasm</keyword>
<evidence type="ECO:0000256" key="8">
    <source>
        <dbReference type="ARBA" id="ARBA00022737"/>
    </source>
</evidence>
<protein>
    <recommendedName>
        <fullName evidence="3">non-specific serine/threonine protein kinase</fullName>
        <ecNumber evidence="3">2.7.11.1</ecNumber>
    </recommendedName>
</protein>
<dbReference type="InterPro" id="IPR001245">
    <property type="entry name" value="Ser-Thr/Tyr_kinase_cat_dom"/>
</dbReference>
<feature type="compositionally biased region" description="Basic and acidic residues" evidence="15">
    <location>
        <begin position="791"/>
        <end position="808"/>
    </location>
</feature>
<dbReference type="GO" id="GO:0005634">
    <property type="term" value="C:nucleus"/>
    <property type="evidence" value="ECO:0007669"/>
    <property type="project" value="TreeGrafter"/>
</dbReference>
<evidence type="ECO:0000256" key="4">
    <source>
        <dbReference type="ARBA" id="ARBA00022490"/>
    </source>
</evidence>
<dbReference type="EC" id="2.7.11.1" evidence="3"/>
<dbReference type="Gene3D" id="1.10.510.10">
    <property type="entry name" value="Transferase(Phosphotransferase) domain 1"/>
    <property type="match status" value="1"/>
</dbReference>
<dbReference type="PROSITE" id="PS50011">
    <property type="entry name" value="PROTEIN_KINASE_DOM"/>
    <property type="match status" value="1"/>
</dbReference>
<dbReference type="Pfam" id="PF07714">
    <property type="entry name" value="PK_Tyr_Ser-Thr"/>
    <property type="match status" value="1"/>
</dbReference>
<evidence type="ECO:0000259" key="16">
    <source>
        <dbReference type="PROSITE" id="PS50011"/>
    </source>
</evidence>
<evidence type="ECO:0000256" key="5">
    <source>
        <dbReference type="ARBA" id="ARBA00022527"/>
    </source>
</evidence>
<keyword evidence="19" id="KW-1185">Reference proteome</keyword>
<keyword evidence="5" id="KW-0723">Serine/threonine-protein kinase</keyword>
<dbReference type="PANTHER" id="PTHR46485">
    <property type="entry name" value="LIM DOMAIN KINASE 1"/>
    <property type="match status" value="1"/>
</dbReference>
<dbReference type="FunFam" id="3.30.200.20:FF:000038">
    <property type="entry name" value="LIM domain kinase 2"/>
    <property type="match status" value="1"/>
</dbReference>
<dbReference type="GO" id="GO:0030036">
    <property type="term" value="P:actin cytoskeleton organization"/>
    <property type="evidence" value="ECO:0007669"/>
    <property type="project" value="TreeGrafter"/>
</dbReference>
<keyword evidence="11" id="KW-0862">Zinc</keyword>
<accession>A0A8S3Q398</accession>
<keyword evidence="12 14" id="KW-0067">ATP-binding</keyword>
<dbReference type="InterPro" id="IPR011009">
    <property type="entry name" value="Kinase-like_dom_sf"/>
</dbReference>
<dbReference type="Gene3D" id="3.30.200.20">
    <property type="entry name" value="Phosphorylase Kinase, domain 1"/>
    <property type="match status" value="1"/>
</dbReference>
<keyword evidence="8" id="KW-0677">Repeat</keyword>
<keyword evidence="9 14" id="KW-0547">Nucleotide-binding</keyword>
<dbReference type="PANTHER" id="PTHR46485:SF4">
    <property type="entry name" value="LIM DOMAIN KINASE 1"/>
    <property type="match status" value="1"/>
</dbReference>
<feature type="region of interest" description="Disordered" evidence="15">
    <location>
        <begin position="663"/>
        <end position="693"/>
    </location>
</feature>
<feature type="domain" description="Protein kinase" evidence="16">
    <location>
        <begin position="327"/>
        <end position="609"/>
    </location>
</feature>
<feature type="binding site" evidence="14">
    <location>
        <position position="356"/>
    </location>
    <ligand>
        <name>ATP</name>
        <dbReference type="ChEBI" id="CHEBI:30616"/>
    </ligand>
</feature>
<dbReference type="EMBL" id="CAJPWZ010000281">
    <property type="protein sequence ID" value="CAG2188949.1"/>
    <property type="molecule type" value="Genomic_DNA"/>
</dbReference>
<evidence type="ECO:0000256" key="12">
    <source>
        <dbReference type="ARBA" id="ARBA00022840"/>
    </source>
</evidence>
<dbReference type="SUPFAM" id="SSF50156">
    <property type="entry name" value="PDZ domain-like"/>
    <property type="match status" value="1"/>
</dbReference>
<evidence type="ECO:0000259" key="17">
    <source>
        <dbReference type="PROSITE" id="PS50106"/>
    </source>
</evidence>
<evidence type="ECO:0000256" key="1">
    <source>
        <dbReference type="ARBA" id="ARBA00004496"/>
    </source>
</evidence>
<evidence type="ECO:0000256" key="15">
    <source>
        <dbReference type="SAM" id="MobiDB-lite"/>
    </source>
</evidence>
<dbReference type="GO" id="GO:0046872">
    <property type="term" value="F:metal ion binding"/>
    <property type="evidence" value="ECO:0007669"/>
    <property type="project" value="UniProtKB-KW"/>
</dbReference>
<feature type="domain" description="PDZ" evidence="17">
    <location>
        <begin position="197"/>
        <end position="238"/>
    </location>
</feature>
<evidence type="ECO:0000256" key="2">
    <source>
        <dbReference type="ARBA" id="ARBA00005843"/>
    </source>
</evidence>
<keyword evidence="6 18" id="KW-0808">Transferase</keyword>
<organism evidence="18 19">
    <name type="scientific">Mytilus edulis</name>
    <name type="common">Blue mussel</name>
    <dbReference type="NCBI Taxonomy" id="6550"/>
    <lineage>
        <taxon>Eukaryota</taxon>
        <taxon>Metazoa</taxon>
        <taxon>Spiralia</taxon>
        <taxon>Lophotrochozoa</taxon>
        <taxon>Mollusca</taxon>
        <taxon>Bivalvia</taxon>
        <taxon>Autobranchia</taxon>
        <taxon>Pteriomorphia</taxon>
        <taxon>Mytilida</taxon>
        <taxon>Mytiloidea</taxon>
        <taxon>Mytilidae</taxon>
        <taxon>Mytilinae</taxon>
        <taxon>Mytilus</taxon>
    </lineage>
</organism>
<name>A0A8S3Q398_MYTED</name>
<dbReference type="PROSITE" id="PS00107">
    <property type="entry name" value="PROTEIN_KINASE_ATP"/>
    <property type="match status" value="1"/>
</dbReference>
<dbReference type="GO" id="GO:0004674">
    <property type="term" value="F:protein serine/threonine kinase activity"/>
    <property type="evidence" value="ECO:0007669"/>
    <property type="project" value="UniProtKB-KW"/>
</dbReference>
<evidence type="ECO:0000256" key="7">
    <source>
        <dbReference type="ARBA" id="ARBA00022723"/>
    </source>
</evidence>
<feature type="compositionally biased region" description="Basic residues" evidence="15">
    <location>
        <begin position="277"/>
        <end position="291"/>
    </location>
</feature>
<keyword evidence="7" id="KW-0479">Metal-binding</keyword>
<dbReference type="InterPro" id="IPR050940">
    <property type="entry name" value="Actin_reg-Ser/Thr_kinase"/>
</dbReference>
<evidence type="ECO:0000313" key="19">
    <source>
        <dbReference type="Proteomes" id="UP000683360"/>
    </source>
</evidence>
<feature type="region of interest" description="Disordered" evidence="15">
    <location>
        <begin position="783"/>
        <end position="809"/>
    </location>
</feature>
<dbReference type="InterPro" id="IPR017441">
    <property type="entry name" value="Protein_kinase_ATP_BS"/>
</dbReference>
<evidence type="ECO:0000256" key="10">
    <source>
        <dbReference type="ARBA" id="ARBA00022777"/>
    </source>
</evidence>
<evidence type="ECO:0000313" key="18">
    <source>
        <dbReference type="EMBL" id="CAG2188949.1"/>
    </source>
</evidence>
<dbReference type="InterPro" id="IPR001478">
    <property type="entry name" value="PDZ"/>
</dbReference>
<dbReference type="InterPro" id="IPR036034">
    <property type="entry name" value="PDZ_sf"/>
</dbReference>
<feature type="region of interest" description="Disordered" evidence="15">
    <location>
        <begin position="277"/>
        <end position="307"/>
    </location>
</feature>
<feature type="compositionally biased region" description="Basic and acidic residues" evidence="15">
    <location>
        <begin position="666"/>
        <end position="685"/>
    </location>
</feature>
<comment type="subcellular location">
    <subcellularLocation>
        <location evidence="1">Cytoplasm</location>
    </subcellularLocation>
</comment>
<evidence type="ECO:0000256" key="13">
    <source>
        <dbReference type="ARBA" id="ARBA00023038"/>
    </source>
</evidence>
<dbReference type="Gene3D" id="2.30.42.10">
    <property type="match status" value="1"/>
</dbReference>
<dbReference type="PROSITE" id="PS50106">
    <property type="entry name" value="PDZ"/>
    <property type="match status" value="1"/>
</dbReference>
<proteinExistence type="inferred from homology"/>
<dbReference type="Proteomes" id="UP000683360">
    <property type="component" value="Unassembled WGS sequence"/>
</dbReference>
<dbReference type="SUPFAM" id="SSF56112">
    <property type="entry name" value="Protein kinase-like (PK-like)"/>
    <property type="match status" value="1"/>
</dbReference>
<reference evidence="18" key="1">
    <citation type="submission" date="2021-03" db="EMBL/GenBank/DDBJ databases">
        <authorList>
            <person name="Bekaert M."/>
        </authorList>
    </citation>
    <scope>NUCLEOTIDE SEQUENCE</scope>
</reference>
<gene>
    <name evidence="18" type="ORF">MEDL_4362</name>
</gene>
<sequence>MKGTRSVCAARGVKTLESEELGTVEMSCTKMPCKGSFVLSRPQSLQMENHKASCTKCDKCLTTWYFEKDGKLYCKKDYWDIYGEACNRCGLVITGPVMVIVRLFGDGDAYGLVERSKLFCGRCYKKAKNQESDSRPSENKHSIQLLDIPATPDKKRGLDYTLEKRLSQYSQSVRDSLQFNPQLTITDLDLSPELDTLSVGDRILEVNGISVKDNSIEMIDKLLKNSSESLQLTVEHDPVKSPRLTDTPPCSPRSLESPTQSDDVVIINGVPVKKRLKPHLRNLSPSRRRSKSPSPSPTSRQKSVDLTRAHSFRLQNLNHRVFRASDLIHQEVIGAGFFGQAIKVVHKVTGEVMVLKEMIKFDEEAQKSFLKEVSVLRSLNHPNVLQFMGVLYKDKKLNLVTEYVPCGTLKDLLHDMNKPLSWIQKVKFAKDIAAGMSYLHSNDIIHRDLNSQNCFVKQNMTVVVADFGLARVIPDPYFRHSEKPSPPKLHGKKRFQRKKRYTIVGSAYWMAPEMLNGQKYDEKVDQFSYGIVLCEVIGRVFADPDLLPRTIDYGLSVDMFYKQFCVETSCPDPFYKIAVTCCQLVPEKGNANTKITTAFAVLVSRQPSFEKIEVLTDSLLLHLEHGGPLPPDLRGNPVEYYYSIRDGHNTPATKYHIKETCSNGKSYDKETDNDTHSVDNTKDSGSDSDLNGSIIRPSELISINISDVSNLSEYSEKSTPSDISICEKVPSERHKDTKFECARLNLFQDSDASHSKRYGNDFTQPDDAKRYAEDLKELKHSKRQANDFEEMEHSNRHDHDLKVSDQTKRHANKFKSADLTENQSCDISNNLPSNQYSVDIKIQLSSEFNEVQDSKKM</sequence>
<evidence type="ECO:0000256" key="3">
    <source>
        <dbReference type="ARBA" id="ARBA00012513"/>
    </source>
</evidence>
<dbReference type="SUPFAM" id="SSF57716">
    <property type="entry name" value="Glucocorticoid receptor-like (DNA-binding domain)"/>
    <property type="match status" value="2"/>
</dbReference>
<dbReference type="InterPro" id="IPR000719">
    <property type="entry name" value="Prot_kinase_dom"/>
</dbReference>
<evidence type="ECO:0000256" key="9">
    <source>
        <dbReference type="ARBA" id="ARBA00022741"/>
    </source>
</evidence>
<comment type="caution">
    <text evidence="18">The sequence shown here is derived from an EMBL/GenBank/DDBJ whole genome shotgun (WGS) entry which is preliminary data.</text>
</comment>
<feature type="region of interest" description="Disordered" evidence="15">
    <location>
        <begin position="233"/>
        <end position="262"/>
    </location>
</feature>